<accession>A0A9R1WE93</accession>
<dbReference type="InterPro" id="IPR032675">
    <property type="entry name" value="LRR_dom_sf"/>
</dbReference>
<dbReference type="SUPFAM" id="SSF52058">
    <property type="entry name" value="L domain-like"/>
    <property type="match status" value="1"/>
</dbReference>
<keyword evidence="2" id="KW-1185">Reference proteome</keyword>
<comment type="caution">
    <text evidence="1">The sequence shown here is derived from an EMBL/GenBank/DDBJ whole genome shotgun (WGS) entry which is preliminary data.</text>
</comment>
<dbReference type="AlphaFoldDB" id="A0A9R1WE93"/>
<reference evidence="1 2" key="1">
    <citation type="journal article" date="2017" name="Nat. Commun.">
        <title>Genome assembly with in vitro proximity ligation data and whole-genome triplication in lettuce.</title>
        <authorList>
            <person name="Reyes-Chin-Wo S."/>
            <person name="Wang Z."/>
            <person name="Yang X."/>
            <person name="Kozik A."/>
            <person name="Arikit S."/>
            <person name="Song C."/>
            <person name="Xia L."/>
            <person name="Froenicke L."/>
            <person name="Lavelle D.O."/>
            <person name="Truco M.J."/>
            <person name="Xia R."/>
            <person name="Zhu S."/>
            <person name="Xu C."/>
            <person name="Xu H."/>
            <person name="Xu X."/>
            <person name="Cox K."/>
            <person name="Korf I."/>
            <person name="Meyers B.C."/>
            <person name="Michelmore R.W."/>
        </authorList>
    </citation>
    <scope>NUCLEOTIDE SEQUENCE [LARGE SCALE GENOMIC DNA]</scope>
    <source>
        <strain evidence="2">cv. Salinas</strain>
        <tissue evidence="1">Seedlings</tissue>
    </source>
</reference>
<organism evidence="1 2">
    <name type="scientific">Lactuca sativa</name>
    <name type="common">Garden lettuce</name>
    <dbReference type="NCBI Taxonomy" id="4236"/>
    <lineage>
        <taxon>Eukaryota</taxon>
        <taxon>Viridiplantae</taxon>
        <taxon>Streptophyta</taxon>
        <taxon>Embryophyta</taxon>
        <taxon>Tracheophyta</taxon>
        <taxon>Spermatophyta</taxon>
        <taxon>Magnoliopsida</taxon>
        <taxon>eudicotyledons</taxon>
        <taxon>Gunneridae</taxon>
        <taxon>Pentapetalae</taxon>
        <taxon>asterids</taxon>
        <taxon>campanulids</taxon>
        <taxon>Asterales</taxon>
        <taxon>Asteraceae</taxon>
        <taxon>Cichorioideae</taxon>
        <taxon>Cichorieae</taxon>
        <taxon>Lactucinae</taxon>
        <taxon>Lactuca</taxon>
    </lineage>
</organism>
<dbReference type="Gene3D" id="3.80.10.10">
    <property type="entry name" value="Ribonuclease Inhibitor"/>
    <property type="match status" value="1"/>
</dbReference>
<dbReference type="Proteomes" id="UP000235145">
    <property type="component" value="Unassembled WGS sequence"/>
</dbReference>
<dbReference type="EMBL" id="NBSK02000002">
    <property type="protein sequence ID" value="KAJ0222273.1"/>
    <property type="molecule type" value="Genomic_DNA"/>
</dbReference>
<protein>
    <submittedName>
        <fullName evidence="1">Uncharacterized protein</fullName>
    </submittedName>
</protein>
<sequence length="176" mass="19659">MEHKRVTALDLNSQGLQGSLYPYVGNLNFLRGFSLCNNTFQGTIPQELRRLSRLPDWSFCILVLVLSLSTPIDPSLKLLPNKGSPVSQLKYSRAIGCLMYVMISTRLDIAYAMGRLSRYTSIKSHLDWRFGRYFLPLVNSDWPGFVGGVTGGEINRLNDDGSVIKCHSSSTSLIQP</sequence>
<evidence type="ECO:0000313" key="1">
    <source>
        <dbReference type="EMBL" id="KAJ0222273.1"/>
    </source>
</evidence>
<proteinExistence type="predicted"/>
<name>A0A9R1WE93_LACSA</name>
<gene>
    <name evidence="1" type="ORF">LSAT_V11C200095170</name>
</gene>
<evidence type="ECO:0000313" key="2">
    <source>
        <dbReference type="Proteomes" id="UP000235145"/>
    </source>
</evidence>